<dbReference type="Gene3D" id="3.40.50.720">
    <property type="entry name" value="NAD(P)-binding Rossmann-like Domain"/>
    <property type="match status" value="1"/>
</dbReference>
<evidence type="ECO:0000313" key="4">
    <source>
        <dbReference type="Proteomes" id="UP000235005"/>
    </source>
</evidence>
<dbReference type="OrthoDB" id="4420885at2"/>
<evidence type="ECO:0000313" key="3">
    <source>
        <dbReference type="EMBL" id="PLW68750.1"/>
    </source>
</evidence>
<dbReference type="InterPro" id="IPR045982">
    <property type="entry name" value="DUF5938"/>
</dbReference>
<dbReference type="Pfam" id="PF03435">
    <property type="entry name" value="Sacchrp_dh_NADP"/>
    <property type="match status" value="1"/>
</dbReference>
<keyword evidence="4" id="KW-1185">Reference proteome</keyword>
<proteinExistence type="predicted"/>
<dbReference type="Proteomes" id="UP000235005">
    <property type="component" value="Unassembled WGS sequence"/>
</dbReference>
<feature type="domain" description="Saccharopine dehydrogenase NADP binding" evidence="1">
    <location>
        <begin position="6"/>
        <end position="119"/>
    </location>
</feature>
<comment type="caution">
    <text evidence="3">The sequence shown here is derived from an EMBL/GenBank/DDBJ whole genome shotgun (WGS) entry which is preliminary data.</text>
</comment>
<dbReference type="InterPro" id="IPR036291">
    <property type="entry name" value="NAD(P)-bd_dom_sf"/>
</dbReference>
<evidence type="ECO:0000259" key="2">
    <source>
        <dbReference type="Pfam" id="PF19362"/>
    </source>
</evidence>
<dbReference type="PANTHER" id="PTHR43781:SF1">
    <property type="entry name" value="SACCHAROPINE DEHYDROGENASE"/>
    <property type="match status" value="1"/>
</dbReference>
<dbReference type="AlphaFoldDB" id="A0A2N5X2R9"/>
<dbReference type="SUPFAM" id="SSF51735">
    <property type="entry name" value="NAD(P)-binding Rossmann-fold domains"/>
    <property type="match status" value="1"/>
</dbReference>
<sequence length="371" mass="39888">MQQSDVVIYGLSGYTGKLIAESLHNRGIPFTGAGRNAQKMAAALEIVAERAGVDKVDAAIATVSHDDEALTALFSEAKVVVNVTGPFMQMGETVVRSALAANCHYLDTTGEQDFMIAMRTDYGDAYAAKGLLLSPACSYMWTMGALAAEVALENSAIDSLELSYISAQGAPSIASSQSFMRMLAAPHYYLANNELMPWALGRTWDLTIPGYAKVFKASSWGGAAEPIWYQNDDRVRNCTVYQCAEDNDLMEMIIGGVAQIIEGAAGDEQAREEMAIATAGTIVQEEPPKEDPLLHRGTIHCNGMGSKEKNFCTLNFHSPYVITGEFIAHGCEHLLAGAPIAAGFASAASAFGHREILEMLERQHFVDVTEG</sequence>
<evidence type="ECO:0000259" key="1">
    <source>
        <dbReference type="Pfam" id="PF03435"/>
    </source>
</evidence>
<dbReference type="EMBL" id="PKUS01000011">
    <property type="protein sequence ID" value="PLW68750.1"/>
    <property type="molecule type" value="Genomic_DNA"/>
</dbReference>
<protein>
    <submittedName>
        <fullName evidence="3">Saccharopine dehydrogenase</fullName>
    </submittedName>
</protein>
<reference evidence="3 4" key="1">
    <citation type="submission" date="2018-01" db="EMBL/GenBank/DDBJ databases">
        <title>The draft genome sequence of Halioglobus lutimaris HF004.</title>
        <authorList>
            <person name="Du Z.-J."/>
            <person name="Shi M.-J."/>
        </authorList>
    </citation>
    <scope>NUCLEOTIDE SEQUENCE [LARGE SCALE GENOMIC DNA]</scope>
    <source>
        <strain evidence="3 4">HF004</strain>
    </source>
</reference>
<organism evidence="3 4">
    <name type="scientific">Pseudohalioglobus lutimaris</name>
    <dbReference type="NCBI Taxonomy" id="1737061"/>
    <lineage>
        <taxon>Bacteria</taxon>
        <taxon>Pseudomonadati</taxon>
        <taxon>Pseudomonadota</taxon>
        <taxon>Gammaproteobacteria</taxon>
        <taxon>Cellvibrionales</taxon>
        <taxon>Halieaceae</taxon>
        <taxon>Pseudohalioglobus</taxon>
    </lineage>
</organism>
<feature type="domain" description="DUF5938" evidence="2">
    <location>
        <begin position="142"/>
        <end position="362"/>
    </location>
</feature>
<accession>A0A2N5X2R9</accession>
<dbReference type="InterPro" id="IPR005097">
    <property type="entry name" value="Sacchrp_dh_NADP-bd"/>
</dbReference>
<dbReference type="PANTHER" id="PTHR43781">
    <property type="entry name" value="SACCHAROPINE DEHYDROGENASE"/>
    <property type="match status" value="1"/>
</dbReference>
<name>A0A2N5X2R9_9GAMM</name>
<dbReference type="RefSeq" id="WP_076001505.1">
    <property type="nucleotide sequence ID" value="NZ_PKUS01000011.1"/>
</dbReference>
<dbReference type="Pfam" id="PF19362">
    <property type="entry name" value="DUF5938"/>
    <property type="match status" value="1"/>
</dbReference>
<gene>
    <name evidence="3" type="ORF">C0039_10765</name>
</gene>